<evidence type="ECO:0000313" key="4">
    <source>
        <dbReference type="EMBL" id="ATF24951.1"/>
    </source>
</evidence>
<name>A0A1D2LYJ5_BROTH</name>
<dbReference type="AlphaFoldDB" id="A0A1D2LYJ5"/>
<dbReference type="KEGG" id="bths:CNY62_00385"/>
<dbReference type="PANTHER" id="PTHR43800">
    <property type="entry name" value="PEPTIDYL-LYSINE N-ACETYLTRANSFERASE YJAB"/>
    <property type="match status" value="1"/>
</dbReference>
<dbReference type="Gene3D" id="3.40.630.30">
    <property type="match status" value="1"/>
</dbReference>
<organism evidence="4 5">
    <name type="scientific">Brochothrix thermosphacta</name>
    <name type="common">Microbacterium thermosphactum</name>
    <dbReference type="NCBI Taxonomy" id="2756"/>
    <lineage>
        <taxon>Bacteria</taxon>
        <taxon>Bacillati</taxon>
        <taxon>Bacillota</taxon>
        <taxon>Bacilli</taxon>
        <taxon>Bacillales</taxon>
        <taxon>Listeriaceae</taxon>
        <taxon>Brochothrix</taxon>
    </lineage>
</organism>
<dbReference type="EMBL" id="CP023483">
    <property type="protein sequence ID" value="ATF24951.1"/>
    <property type="molecule type" value="Genomic_DNA"/>
</dbReference>
<evidence type="ECO:0000256" key="1">
    <source>
        <dbReference type="ARBA" id="ARBA00022679"/>
    </source>
</evidence>
<proteinExistence type="predicted"/>
<dbReference type="Pfam" id="PF13508">
    <property type="entry name" value="Acetyltransf_7"/>
    <property type="match status" value="1"/>
</dbReference>
<dbReference type="PROSITE" id="PS51186">
    <property type="entry name" value="GNAT"/>
    <property type="match status" value="1"/>
</dbReference>
<reference evidence="4 5" key="1">
    <citation type="submission" date="2017-09" db="EMBL/GenBank/DDBJ databases">
        <title>Complete Genome Sequences of Two Strains of the Meat Spoilage Bacterium Brochothrix thermosphacta Isolated from Ground Chicken.</title>
        <authorList>
            <person name="Paoli G.C."/>
            <person name="Wijey C."/>
            <person name="Chen C.-Y."/>
            <person name="Nguyen L."/>
            <person name="Yan X."/>
            <person name="Irwin P.L."/>
        </authorList>
    </citation>
    <scope>NUCLEOTIDE SEQUENCE [LARGE SCALE GENOMIC DNA]</scope>
    <source>
        <strain evidence="4 5">BI</strain>
    </source>
</reference>
<accession>A0A1D2LYJ5</accession>
<sequence length="145" mass="16587">MIRPFKPSDLDELMLIWLKTNYEAHHYIAKSYWESNFENVKELLPQATIMVAENKQTHKIEGFIGTMATFIAGIFVDSASQSNGIGKLLLDSAKAHSSELLLEVYQKNTKAIAFYQREDFVITAEKHDEDTNEAALVMKWTKTKD</sequence>
<dbReference type="SUPFAM" id="SSF55729">
    <property type="entry name" value="Acyl-CoA N-acyltransferases (Nat)"/>
    <property type="match status" value="1"/>
</dbReference>
<evidence type="ECO:0000259" key="3">
    <source>
        <dbReference type="PROSITE" id="PS51186"/>
    </source>
</evidence>
<dbReference type="InterPro" id="IPR000182">
    <property type="entry name" value="GNAT_dom"/>
</dbReference>
<evidence type="ECO:0000256" key="2">
    <source>
        <dbReference type="ARBA" id="ARBA00023315"/>
    </source>
</evidence>
<dbReference type="STRING" id="2756.BFR44_02955"/>
<protein>
    <submittedName>
        <fullName evidence="4">GNAT family N-acetyltransferase</fullName>
    </submittedName>
</protein>
<feature type="domain" description="N-acetyltransferase" evidence="3">
    <location>
        <begin position="1"/>
        <end position="143"/>
    </location>
</feature>
<evidence type="ECO:0000313" key="5">
    <source>
        <dbReference type="Proteomes" id="UP000243591"/>
    </source>
</evidence>
<keyword evidence="2" id="KW-0012">Acyltransferase</keyword>
<dbReference type="Proteomes" id="UP000243591">
    <property type="component" value="Chromosome"/>
</dbReference>
<dbReference type="PANTHER" id="PTHR43800:SF1">
    <property type="entry name" value="PEPTIDYL-LYSINE N-ACETYLTRANSFERASE YJAB"/>
    <property type="match status" value="1"/>
</dbReference>
<dbReference type="RefSeq" id="WP_069125480.1">
    <property type="nucleotide sequence ID" value="NZ_CP023483.1"/>
</dbReference>
<keyword evidence="1 4" id="KW-0808">Transferase</keyword>
<dbReference type="GO" id="GO:0016747">
    <property type="term" value="F:acyltransferase activity, transferring groups other than amino-acyl groups"/>
    <property type="evidence" value="ECO:0007669"/>
    <property type="project" value="InterPro"/>
</dbReference>
<gene>
    <name evidence="4" type="ORF">CNY62_00385</name>
</gene>
<dbReference type="OrthoDB" id="9789605at2"/>
<dbReference type="InterPro" id="IPR016181">
    <property type="entry name" value="Acyl_CoA_acyltransferase"/>
</dbReference>
<keyword evidence="5" id="KW-1185">Reference proteome</keyword>